<name>A0AAP0D0S2_9ASTR</name>
<dbReference type="EMBL" id="JBCNJP010000019">
    <property type="protein sequence ID" value="KAK9062754.1"/>
    <property type="molecule type" value="Genomic_DNA"/>
</dbReference>
<reference evidence="2 3" key="1">
    <citation type="submission" date="2024-04" db="EMBL/GenBank/DDBJ databases">
        <title>The reference genome of an endangered Asteraceae, Deinandra increscens subsp. villosa, native to the Central Coast of California.</title>
        <authorList>
            <person name="Guilliams M."/>
            <person name="Hasenstab-Lehman K."/>
            <person name="Meyer R."/>
            <person name="Mcevoy S."/>
        </authorList>
    </citation>
    <scope>NUCLEOTIDE SEQUENCE [LARGE SCALE GENOMIC DNA]</scope>
    <source>
        <tissue evidence="2">Leaf</tissue>
    </source>
</reference>
<accession>A0AAP0D0S2</accession>
<dbReference type="Pfam" id="PF03140">
    <property type="entry name" value="DUF247"/>
    <property type="match status" value="2"/>
</dbReference>
<keyword evidence="1" id="KW-0472">Membrane</keyword>
<keyword evidence="1" id="KW-1133">Transmembrane helix</keyword>
<feature type="transmembrane region" description="Helical" evidence="1">
    <location>
        <begin position="567"/>
        <end position="585"/>
    </location>
</feature>
<dbReference type="PANTHER" id="PTHR31549">
    <property type="entry name" value="PROTEIN, PUTATIVE (DUF247)-RELATED-RELATED"/>
    <property type="match status" value="1"/>
</dbReference>
<dbReference type="InterPro" id="IPR004158">
    <property type="entry name" value="DUF247_pln"/>
</dbReference>
<proteinExistence type="predicted"/>
<comment type="caution">
    <text evidence="2">The sequence shown here is derived from an EMBL/GenBank/DDBJ whole genome shotgun (WGS) entry which is preliminary data.</text>
</comment>
<evidence type="ECO:0000256" key="1">
    <source>
        <dbReference type="SAM" id="Phobius"/>
    </source>
</evidence>
<evidence type="ECO:0000313" key="3">
    <source>
        <dbReference type="Proteomes" id="UP001408789"/>
    </source>
</evidence>
<keyword evidence="3" id="KW-1185">Reference proteome</keyword>
<gene>
    <name evidence="2" type="ORF">SSX86_019944</name>
</gene>
<feature type="transmembrane region" description="Helical" evidence="1">
    <location>
        <begin position="542"/>
        <end position="561"/>
    </location>
</feature>
<dbReference type="Proteomes" id="UP001408789">
    <property type="component" value="Unassembled WGS sequence"/>
</dbReference>
<dbReference type="PANTHER" id="PTHR31549:SF307">
    <property type="match status" value="1"/>
</dbReference>
<sequence>MDPSLISDPREQKWVAEISEILDRQLEIKLEIPPVSIFQVPETITSKKPEAYKPQQIGFGPYHHFQPGPYSKMQQKKLVLLQKLLQDHKINDFRGAVLDKVKKLVPVIRACYDTFLQDDNVSMAWVFAIDGLFLLNLFQTSAIKHPTLDPTKRLLAQDIMMVENQIPFLVLKEIHEALHSSSGTNFPPSEFQSFSAFHSPPLQENLVVENQIPCTVMKQSDEVLYSDLLPSVHSQILPSVFQSFTEIHSPQLQEQIMGDNQIPFMEVEDSVVHVLPYMEVEETREVVLYLSGNNFSPSIFRSFSETHSPLELCSPSQAPTHVEHLLHYMYGSIINNKPQLDDGIMTSAMPYHLNADFPSMSRVLNFLQKVPQEEIVKLYEQVVTSLHNFSSNKTTIPSASELQRATRFRFHDLPKDEGIENIHIEENNMIYLPRVTLNNDSEVILRNLVAYETLMPHSDHFPLTEYMGLMCGLIVNAEDVKLLKKENIIKGELGEGEVVKIFVGMSGSIMSLKTKNKSKLQEVIDEVNKVYESRPRIRAYLLMRKLASWVLVGLTHIGSFVGATWKIVAFMISIVAVFMLTYQAYCDVYGCDKNNVTMLPYASS</sequence>
<keyword evidence="1" id="KW-0812">Transmembrane</keyword>
<evidence type="ECO:0000313" key="2">
    <source>
        <dbReference type="EMBL" id="KAK9062754.1"/>
    </source>
</evidence>
<protein>
    <submittedName>
        <fullName evidence="2">Uncharacterized protein</fullName>
    </submittedName>
</protein>
<dbReference type="AlphaFoldDB" id="A0AAP0D0S2"/>
<organism evidence="2 3">
    <name type="scientific">Deinandra increscens subsp. villosa</name>
    <dbReference type="NCBI Taxonomy" id="3103831"/>
    <lineage>
        <taxon>Eukaryota</taxon>
        <taxon>Viridiplantae</taxon>
        <taxon>Streptophyta</taxon>
        <taxon>Embryophyta</taxon>
        <taxon>Tracheophyta</taxon>
        <taxon>Spermatophyta</taxon>
        <taxon>Magnoliopsida</taxon>
        <taxon>eudicotyledons</taxon>
        <taxon>Gunneridae</taxon>
        <taxon>Pentapetalae</taxon>
        <taxon>asterids</taxon>
        <taxon>campanulids</taxon>
        <taxon>Asterales</taxon>
        <taxon>Asteraceae</taxon>
        <taxon>Asteroideae</taxon>
        <taxon>Heliantheae alliance</taxon>
        <taxon>Madieae</taxon>
        <taxon>Madiinae</taxon>
        <taxon>Deinandra</taxon>
    </lineage>
</organism>